<organism evidence="2 3">
    <name type="scientific">Leersia perrieri</name>
    <dbReference type="NCBI Taxonomy" id="77586"/>
    <lineage>
        <taxon>Eukaryota</taxon>
        <taxon>Viridiplantae</taxon>
        <taxon>Streptophyta</taxon>
        <taxon>Embryophyta</taxon>
        <taxon>Tracheophyta</taxon>
        <taxon>Spermatophyta</taxon>
        <taxon>Magnoliopsida</taxon>
        <taxon>Liliopsida</taxon>
        <taxon>Poales</taxon>
        <taxon>Poaceae</taxon>
        <taxon>BOP clade</taxon>
        <taxon>Oryzoideae</taxon>
        <taxon>Oryzeae</taxon>
        <taxon>Oryzinae</taxon>
        <taxon>Leersia</taxon>
    </lineage>
</organism>
<dbReference type="EnsemblPlants" id="LPERR02G25060.1">
    <property type="protein sequence ID" value="LPERR02G25060.1"/>
    <property type="gene ID" value="LPERR02G25060"/>
</dbReference>
<dbReference type="Proteomes" id="UP000032180">
    <property type="component" value="Chromosome 2"/>
</dbReference>
<evidence type="ECO:0000313" key="2">
    <source>
        <dbReference type="EnsemblPlants" id="LPERR02G25060.1"/>
    </source>
</evidence>
<dbReference type="Gramene" id="LPERR02G25060.1">
    <property type="protein sequence ID" value="LPERR02G25060.1"/>
    <property type="gene ID" value="LPERR02G25060"/>
</dbReference>
<dbReference type="HOGENOM" id="CLU_2362754_0_0_1"/>
<dbReference type="AlphaFoldDB" id="A0A0D9VKF0"/>
<evidence type="ECO:0000313" key="3">
    <source>
        <dbReference type="Proteomes" id="UP000032180"/>
    </source>
</evidence>
<reference evidence="2" key="3">
    <citation type="submission" date="2015-04" db="UniProtKB">
        <authorList>
            <consortium name="EnsemblPlants"/>
        </authorList>
    </citation>
    <scope>IDENTIFICATION</scope>
</reference>
<accession>A0A0D9VKF0</accession>
<evidence type="ECO:0000256" key="1">
    <source>
        <dbReference type="SAM" id="MobiDB-lite"/>
    </source>
</evidence>
<reference evidence="2 3" key="1">
    <citation type="submission" date="2012-08" db="EMBL/GenBank/DDBJ databases">
        <title>Oryza genome evolution.</title>
        <authorList>
            <person name="Wing R.A."/>
        </authorList>
    </citation>
    <scope>NUCLEOTIDE SEQUENCE</scope>
</reference>
<reference evidence="3" key="2">
    <citation type="submission" date="2013-12" db="EMBL/GenBank/DDBJ databases">
        <authorList>
            <person name="Yu Y."/>
            <person name="Lee S."/>
            <person name="de Baynast K."/>
            <person name="Wissotski M."/>
            <person name="Liu L."/>
            <person name="Talag J."/>
            <person name="Goicoechea J."/>
            <person name="Angelova A."/>
            <person name="Jetty R."/>
            <person name="Kudrna D."/>
            <person name="Golser W."/>
            <person name="Rivera L."/>
            <person name="Zhang J."/>
            <person name="Wing R."/>
        </authorList>
    </citation>
    <scope>NUCLEOTIDE SEQUENCE</scope>
</reference>
<sequence length="96" mass="11145">MAETAAMIAVAGDDDDERKEEENNKKKRAASQRTLTTDIYAEKRVKTNCWERSEDEEVEAIRAESRAVLSYRWTVRYQGKRQQNGARQKSVIYNAM</sequence>
<protein>
    <submittedName>
        <fullName evidence="2">Uncharacterized protein</fullName>
    </submittedName>
</protein>
<keyword evidence="3" id="KW-1185">Reference proteome</keyword>
<name>A0A0D9VKF0_9ORYZ</name>
<feature type="region of interest" description="Disordered" evidence="1">
    <location>
        <begin position="1"/>
        <end position="32"/>
    </location>
</feature>
<proteinExistence type="predicted"/>